<evidence type="ECO:0000256" key="2">
    <source>
        <dbReference type="ARBA" id="ARBA00023004"/>
    </source>
</evidence>
<name>X1I7T4_9ZZZZ</name>
<dbReference type="Gene3D" id="3.40.30.10">
    <property type="entry name" value="Glutaredoxin"/>
    <property type="match status" value="1"/>
</dbReference>
<dbReference type="PANTHER" id="PTHR43578:SF3">
    <property type="entry name" value="NADH-QUINONE OXIDOREDUCTASE SUBUNIT F"/>
    <property type="match status" value="1"/>
</dbReference>
<evidence type="ECO:0000256" key="1">
    <source>
        <dbReference type="ARBA" id="ARBA00022723"/>
    </source>
</evidence>
<dbReference type="EMBL" id="BARU01016874">
    <property type="protein sequence ID" value="GAH53628.1"/>
    <property type="molecule type" value="Genomic_DNA"/>
</dbReference>
<dbReference type="InterPro" id="IPR036249">
    <property type="entry name" value="Thioredoxin-like_sf"/>
</dbReference>
<keyword evidence="2" id="KW-0408">Iron</keyword>
<feature type="non-terminal residue" evidence="4">
    <location>
        <position position="173"/>
    </location>
</feature>
<gene>
    <name evidence="4" type="ORF">S03H2_28022</name>
</gene>
<evidence type="ECO:0008006" key="5">
    <source>
        <dbReference type="Google" id="ProtNLM"/>
    </source>
</evidence>
<sequence>MLRLSSVNELKQLRGVLFDAIDESTPCIVIPTGTCGQACGAGDLIRVAKREILAKGLTKKVRLRITGCHGFCQMEPSVLVEPHRVFYPKVGLNEMERIVEAAASNKVLTDILFVDPETGKPVEKQDDIPFFNKQVRRLLAWNEKVDPIRIYDYIAQGGYSDLEEVLFKQNSEW</sequence>
<protein>
    <recommendedName>
        <fullName evidence="5">NADH-ubiquinone oxidoreductase 51kDa subunit FMN-binding domain-containing protein</fullName>
    </recommendedName>
</protein>
<dbReference type="GO" id="GO:0046872">
    <property type="term" value="F:metal ion binding"/>
    <property type="evidence" value="ECO:0007669"/>
    <property type="project" value="UniProtKB-KW"/>
</dbReference>
<dbReference type="GO" id="GO:0051536">
    <property type="term" value="F:iron-sulfur cluster binding"/>
    <property type="evidence" value="ECO:0007669"/>
    <property type="project" value="UniProtKB-KW"/>
</dbReference>
<organism evidence="4">
    <name type="scientific">marine sediment metagenome</name>
    <dbReference type="NCBI Taxonomy" id="412755"/>
    <lineage>
        <taxon>unclassified sequences</taxon>
        <taxon>metagenomes</taxon>
        <taxon>ecological metagenomes</taxon>
    </lineage>
</organism>
<proteinExistence type="predicted"/>
<keyword evidence="1" id="KW-0479">Metal-binding</keyword>
<accession>X1I7T4</accession>
<keyword evidence="3" id="KW-0411">Iron-sulfur</keyword>
<dbReference type="PANTHER" id="PTHR43578">
    <property type="entry name" value="NADH-QUINONE OXIDOREDUCTASE SUBUNIT F"/>
    <property type="match status" value="1"/>
</dbReference>
<reference evidence="4" key="1">
    <citation type="journal article" date="2014" name="Front. Microbiol.">
        <title>High frequency of phylogenetically diverse reductive dehalogenase-homologous genes in deep subseafloor sedimentary metagenomes.</title>
        <authorList>
            <person name="Kawai M."/>
            <person name="Futagami T."/>
            <person name="Toyoda A."/>
            <person name="Takaki Y."/>
            <person name="Nishi S."/>
            <person name="Hori S."/>
            <person name="Arai W."/>
            <person name="Tsubouchi T."/>
            <person name="Morono Y."/>
            <person name="Uchiyama I."/>
            <person name="Ito T."/>
            <person name="Fujiyama A."/>
            <person name="Inagaki F."/>
            <person name="Takami H."/>
        </authorList>
    </citation>
    <scope>NUCLEOTIDE SEQUENCE</scope>
    <source>
        <strain evidence="4">Expedition CK06-06</strain>
    </source>
</reference>
<dbReference type="AlphaFoldDB" id="X1I7T4"/>
<comment type="caution">
    <text evidence="4">The sequence shown here is derived from an EMBL/GenBank/DDBJ whole genome shotgun (WGS) entry which is preliminary data.</text>
</comment>
<evidence type="ECO:0000256" key="3">
    <source>
        <dbReference type="ARBA" id="ARBA00023014"/>
    </source>
</evidence>
<dbReference type="SUPFAM" id="SSF52833">
    <property type="entry name" value="Thioredoxin-like"/>
    <property type="match status" value="1"/>
</dbReference>
<evidence type="ECO:0000313" key="4">
    <source>
        <dbReference type="EMBL" id="GAH53628.1"/>
    </source>
</evidence>
<dbReference type="CDD" id="cd02980">
    <property type="entry name" value="TRX_Fd_family"/>
    <property type="match status" value="1"/>
</dbReference>